<dbReference type="AlphaFoldDB" id="A0A0E2ZQW4"/>
<dbReference type="Gene3D" id="3.30.70.60">
    <property type="match status" value="1"/>
</dbReference>
<proteinExistence type="predicted"/>
<keyword evidence="1" id="KW-0472">Membrane</keyword>
<sequence length="202" mass="22732">MNLSDFNELDFSEIGDWPTVAKAIAVLLIFASVVGGGYWFFTKDEILQLEDFKKKEPGLKATFEAKQAKAANLESYEKQMEEMKLSFGTMLRQLPSKTEVADLLVDISQTGLSSGLEFEFFKPSSELPADFYAELPIQIRVIGNYHQFGEFVSKVAALPRIVTLHNFAIENQDKESGKLAMDITAKTYRYFAEDETTAATRN</sequence>
<name>A0A0E2ZQW4_9GAMM</name>
<organism evidence="2 3">
    <name type="scientific">Nitrosococcus oceani C-27</name>
    <dbReference type="NCBI Taxonomy" id="314279"/>
    <lineage>
        <taxon>Bacteria</taxon>
        <taxon>Pseudomonadati</taxon>
        <taxon>Pseudomonadota</taxon>
        <taxon>Gammaproteobacteria</taxon>
        <taxon>Chromatiales</taxon>
        <taxon>Chromatiaceae</taxon>
        <taxon>Nitrosococcus</taxon>
    </lineage>
</organism>
<dbReference type="PANTHER" id="PTHR39555:SF1">
    <property type="entry name" value="TYPE IV PILUS INNER MEMBRANE COMPONENT PILO"/>
    <property type="match status" value="1"/>
</dbReference>
<protein>
    <submittedName>
        <fullName evidence="2">Pilus assembly protein PilO</fullName>
    </submittedName>
</protein>
<evidence type="ECO:0000256" key="1">
    <source>
        <dbReference type="SAM" id="Phobius"/>
    </source>
</evidence>
<keyword evidence="1" id="KW-0812">Transmembrane</keyword>
<dbReference type="Gene3D" id="1.10.287.540">
    <property type="entry name" value="Helix hairpin bin"/>
    <property type="match status" value="1"/>
</dbReference>
<dbReference type="PIRSF" id="PIRSF016482">
    <property type="entry name" value="PilO"/>
    <property type="match status" value="1"/>
</dbReference>
<dbReference type="PANTHER" id="PTHR39555">
    <property type="entry name" value="FIMBRIAL ASSEMBLY PROTEIN PILO-LIKE PROTEIN-RELATED"/>
    <property type="match status" value="1"/>
</dbReference>
<feature type="transmembrane region" description="Helical" evidence="1">
    <location>
        <begin position="20"/>
        <end position="41"/>
    </location>
</feature>
<dbReference type="HOGENOM" id="CLU_102444_1_0_6"/>
<keyword evidence="1" id="KW-1133">Transmembrane helix</keyword>
<dbReference type="OrthoDB" id="9802133at2"/>
<comment type="caution">
    <text evidence="2">The sequence shown here is derived from an EMBL/GenBank/DDBJ whole genome shotgun (WGS) entry which is preliminary data.</text>
</comment>
<evidence type="ECO:0000313" key="2">
    <source>
        <dbReference type="EMBL" id="KFI20732.1"/>
    </source>
</evidence>
<reference evidence="2 3" key="1">
    <citation type="submission" date="2014-07" db="EMBL/GenBank/DDBJ databases">
        <title>Comparative analysis of Nitrosococcus oceani genome inventories of strains from Pacific and Atlantic gyres.</title>
        <authorList>
            <person name="Lim C.K."/>
            <person name="Wang L."/>
            <person name="Sayavedra-Soto L.A."/>
            <person name="Klotz M.G."/>
        </authorList>
    </citation>
    <scope>NUCLEOTIDE SEQUENCE [LARGE SCALE GENOMIC DNA]</scope>
    <source>
        <strain evidence="2 3">C-27</strain>
    </source>
</reference>
<accession>A0A0E2ZQW4</accession>
<gene>
    <name evidence="2" type="ORF">IB75_01270</name>
</gene>
<dbReference type="InterPro" id="IPR007445">
    <property type="entry name" value="PilO"/>
</dbReference>
<dbReference type="EMBL" id="JPGN01000009">
    <property type="protein sequence ID" value="KFI20732.1"/>
    <property type="molecule type" value="Genomic_DNA"/>
</dbReference>
<dbReference type="GO" id="GO:0043683">
    <property type="term" value="P:type IV pilus assembly"/>
    <property type="evidence" value="ECO:0007669"/>
    <property type="project" value="InterPro"/>
</dbReference>
<dbReference type="Pfam" id="PF04350">
    <property type="entry name" value="PilO"/>
    <property type="match status" value="1"/>
</dbReference>
<evidence type="ECO:0000313" key="3">
    <source>
        <dbReference type="Proteomes" id="UP000028839"/>
    </source>
</evidence>
<dbReference type="Proteomes" id="UP000028839">
    <property type="component" value="Unassembled WGS sequence"/>
</dbReference>
<dbReference type="GO" id="GO:0043107">
    <property type="term" value="P:type IV pilus-dependent motility"/>
    <property type="evidence" value="ECO:0007669"/>
    <property type="project" value="InterPro"/>
</dbReference>
<dbReference type="InterPro" id="IPR014717">
    <property type="entry name" value="Transl_elong_EF1B/ribsomal_bS6"/>
</dbReference>